<organism evidence="1 2">
    <name type="scientific">Mycobacterium intermedium</name>
    <dbReference type="NCBI Taxonomy" id="28445"/>
    <lineage>
        <taxon>Bacteria</taxon>
        <taxon>Bacillati</taxon>
        <taxon>Actinomycetota</taxon>
        <taxon>Actinomycetes</taxon>
        <taxon>Mycobacteriales</taxon>
        <taxon>Mycobacteriaceae</taxon>
        <taxon>Mycobacterium</taxon>
        <taxon>Mycobacterium simiae complex</taxon>
    </lineage>
</organism>
<evidence type="ECO:0008006" key="3">
    <source>
        <dbReference type="Google" id="ProtNLM"/>
    </source>
</evidence>
<proteinExistence type="predicted"/>
<evidence type="ECO:0000313" key="1">
    <source>
        <dbReference type="EMBL" id="ORB06853.1"/>
    </source>
</evidence>
<dbReference type="Pfam" id="PF12587">
    <property type="entry name" value="DUF3761"/>
    <property type="match status" value="1"/>
</dbReference>
<evidence type="ECO:0000313" key="2">
    <source>
        <dbReference type="Proteomes" id="UP000192739"/>
    </source>
</evidence>
<dbReference type="RefSeq" id="WP_170062298.1">
    <property type="nucleotide sequence ID" value="NZ_CBCRZH010000083.1"/>
</dbReference>
<name>A0A1T3VUY9_MYCIE</name>
<dbReference type="AlphaFoldDB" id="A0A1T3VUY9"/>
<keyword evidence="2" id="KW-1185">Reference proteome</keyword>
<dbReference type="InterPro" id="IPR022236">
    <property type="entry name" value="DUF3761"/>
</dbReference>
<accession>A0A1T3VUY9</accession>
<reference evidence="1 2" key="1">
    <citation type="submission" date="2017-02" db="EMBL/GenBank/DDBJ databases">
        <title>The new phylogeny of genus Mycobacterium.</title>
        <authorList>
            <person name="Tortoli E."/>
            <person name="Trovato A."/>
            <person name="Cirillo D.M."/>
        </authorList>
    </citation>
    <scope>NUCLEOTIDE SEQUENCE [LARGE SCALE GENOMIC DNA]</scope>
    <source>
        <strain evidence="1 2">DSM 44049</strain>
    </source>
</reference>
<dbReference type="Proteomes" id="UP000192739">
    <property type="component" value="Unassembled WGS sequence"/>
</dbReference>
<sequence length="66" mass="7081">MRHANKAIICHGSDSGRSFSTHHAGTCSGHGGVRQWLTNQGAGRPDTDLARYAEGASHWSGFVSMR</sequence>
<protein>
    <recommendedName>
        <fullName evidence="3">DUF3761 domain-containing protein</fullName>
    </recommendedName>
</protein>
<gene>
    <name evidence="1" type="ORF">BST27_10620</name>
</gene>
<comment type="caution">
    <text evidence="1">The sequence shown here is derived from an EMBL/GenBank/DDBJ whole genome shotgun (WGS) entry which is preliminary data.</text>
</comment>
<dbReference type="EMBL" id="MVHT01000022">
    <property type="protein sequence ID" value="ORB06853.1"/>
    <property type="molecule type" value="Genomic_DNA"/>
</dbReference>